<reference evidence="1 2" key="1">
    <citation type="journal article" date="2019" name="Int. J. Syst. Evol. Microbiol.">
        <title>Rufibacter sediminis sp. nov., isolated from freshwater lake sediment.</title>
        <authorList>
            <person name="Qu J.H."/>
            <person name="Zhang L.J."/>
            <person name="Fu Y.H."/>
            <person name="Li H.F."/>
        </authorList>
    </citation>
    <scope>NUCLEOTIDE SEQUENCE [LARGE SCALE GENOMIC DNA]</scope>
    <source>
        <strain evidence="1 2">H-1</strain>
    </source>
</reference>
<gene>
    <name evidence="1" type="ORF">H7U12_22385</name>
</gene>
<organism evidence="1 2">
    <name type="scientific">Rufibacter sediminis</name>
    <dbReference type="NCBI Taxonomy" id="2762756"/>
    <lineage>
        <taxon>Bacteria</taxon>
        <taxon>Pseudomonadati</taxon>
        <taxon>Bacteroidota</taxon>
        <taxon>Cytophagia</taxon>
        <taxon>Cytophagales</taxon>
        <taxon>Hymenobacteraceae</taxon>
        <taxon>Rufibacter</taxon>
    </lineage>
</organism>
<feature type="non-terminal residue" evidence="1">
    <location>
        <position position="1"/>
    </location>
</feature>
<keyword evidence="2" id="KW-1185">Reference proteome</keyword>
<name>A0ABR6VZG2_9BACT</name>
<dbReference type="EMBL" id="JACOAF010000064">
    <property type="protein sequence ID" value="MBC3542443.1"/>
    <property type="molecule type" value="Genomic_DNA"/>
</dbReference>
<sequence length="101" mass="11250">PGFHQLHLRFKDANGRWGMTTARTFYKENLTTVVPPGQLANVTKGEYFFDADPGFGKGTNIPLTPGKDLDNLTFAADVTALEPGFHQLHLRFKDANGRWGM</sequence>
<dbReference type="Proteomes" id="UP000659698">
    <property type="component" value="Unassembled WGS sequence"/>
</dbReference>
<evidence type="ECO:0000313" key="2">
    <source>
        <dbReference type="Proteomes" id="UP000659698"/>
    </source>
</evidence>
<comment type="caution">
    <text evidence="1">The sequence shown here is derived from an EMBL/GenBank/DDBJ whole genome shotgun (WGS) entry which is preliminary data.</text>
</comment>
<accession>A0ABR6VZG2</accession>
<feature type="non-terminal residue" evidence="1">
    <location>
        <position position="101"/>
    </location>
</feature>
<proteinExistence type="predicted"/>
<evidence type="ECO:0000313" key="1">
    <source>
        <dbReference type="EMBL" id="MBC3542443.1"/>
    </source>
</evidence>
<protein>
    <submittedName>
        <fullName evidence="1">Uncharacterized protein</fullName>
    </submittedName>
</protein>